<gene>
    <name evidence="1" type="ORF">SRABI133_04183</name>
</gene>
<sequence>MTIRDRGKLKWAPAAFLPEYTNMLRDLDTDYYRQQKPIIDEFQFEEFDQRICYAMEYNFAVKITKCVDGFNYEIVGRIHYVDPIRKEVRLKTEADEVERVKMSDIIAVEVRE</sequence>
<name>A0A9W4PHY7_9BACI</name>
<evidence type="ECO:0000313" key="1">
    <source>
        <dbReference type="EMBL" id="CAH0289277.1"/>
    </source>
</evidence>
<protein>
    <recommendedName>
        <fullName evidence="3">YolD-like family protein</fullName>
    </recommendedName>
</protein>
<dbReference type="PANTHER" id="PTHR40051">
    <property type="entry name" value="IG HYPOTHETICAL 15966"/>
    <property type="match status" value="1"/>
</dbReference>
<dbReference type="Proteomes" id="UP000789326">
    <property type="component" value="Unassembled WGS sequence"/>
</dbReference>
<dbReference type="InterPro" id="IPR014962">
    <property type="entry name" value="YolD"/>
</dbReference>
<evidence type="ECO:0008006" key="3">
    <source>
        <dbReference type="Google" id="ProtNLM"/>
    </source>
</evidence>
<dbReference type="PANTHER" id="PTHR40051:SF1">
    <property type="entry name" value="YOLD-LIKE FAMILY PROTEIN"/>
    <property type="match status" value="1"/>
</dbReference>
<organism evidence="1 2">
    <name type="scientific">Peribacillus simplex</name>
    <dbReference type="NCBI Taxonomy" id="1478"/>
    <lineage>
        <taxon>Bacteria</taxon>
        <taxon>Bacillati</taxon>
        <taxon>Bacillota</taxon>
        <taxon>Bacilli</taxon>
        <taxon>Bacillales</taxon>
        <taxon>Bacillaceae</taxon>
        <taxon>Peribacillus</taxon>
    </lineage>
</organism>
<accession>A0A9W4PHY7</accession>
<dbReference type="AlphaFoldDB" id="A0A9W4PHY7"/>
<dbReference type="Pfam" id="PF08863">
    <property type="entry name" value="YolD"/>
    <property type="match status" value="1"/>
</dbReference>
<reference evidence="1" key="1">
    <citation type="submission" date="2021-11" db="EMBL/GenBank/DDBJ databases">
        <authorList>
            <person name="Bulgarelli D."/>
        </authorList>
    </citation>
    <scope>NUCLEOTIDE SEQUENCE</scope>
    <source>
        <strain evidence="1">Bi133</strain>
    </source>
</reference>
<dbReference type="RefSeq" id="WP_230303479.1">
    <property type="nucleotide sequence ID" value="NZ_CAKKMG010000085.1"/>
</dbReference>
<comment type="caution">
    <text evidence="1">The sequence shown here is derived from an EMBL/GenBank/DDBJ whole genome shotgun (WGS) entry which is preliminary data.</text>
</comment>
<evidence type="ECO:0000313" key="2">
    <source>
        <dbReference type="Proteomes" id="UP000789326"/>
    </source>
</evidence>
<dbReference type="EMBL" id="CAKKMG010000085">
    <property type="protein sequence ID" value="CAH0289277.1"/>
    <property type="molecule type" value="Genomic_DNA"/>
</dbReference>
<proteinExistence type="predicted"/>